<organism evidence="2 3">
    <name type="scientific">Collinsella stercoris DSM 13279</name>
    <dbReference type="NCBI Taxonomy" id="445975"/>
    <lineage>
        <taxon>Bacteria</taxon>
        <taxon>Bacillati</taxon>
        <taxon>Actinomycetota</taxon>
        <taxon>Coriobacteriia</taxon>
        <taxon>Coriobacteriales</taxon>
        <taxon>Coriobacteriaceae</taxon>
        <taxon>Collinsella</taxon>
    </lineage>
</organism>
<dbReference type="AlphaFoldDB" id="B6GBQ1"/>
<reference evidence="2 3" key="1">
    <citation type="submission" date="2008-10" db="EMBL/GenBank/DDBJ databases">
        <title>Draft genome sequence of Collinsella stercoris (DSM 13279).</title>
        <authorList>
            <person name="Sudarsanam P."/>
            <person name="Ley R."/>
            <person name="Guruge J."/>
            <person name="Turnbaugh P.J."/>
            <person name="Mahowald M."/>
            <person name="Liep D."/>
            <person name="Gordon J."/>
        </authorList>
    </citation>
    <scope>NUCLEOTIDE SEQUENCE [LARGE SCALE GENOMIC DNA]</scope>
    <source>
        <strain evidence="2 3">DSM 13279</strain>
    </source>
</reference>
<reference evidence="2 3" key="2">
    <citation type="submission" date="2008-10" db="EMBL/GenBank/DDBJ databases">
        <authorList>
            <person name="Fulton L."/>
            <person name="Clifton S."/>
            <person name="Fulton B."/>
            <person name="Xu J."/>
            <person name="Minx P."/>
            <person name="Pepin K.H."/>
            <person name="Johnson M."/>
            <person name="Thiruvilangam P."/>
            <person name="Bhonagiri V."/>
            <person name="Nash W.E."/>
            <person name="Mardis E.R."/>
            <person name="Wilson R.K."/>
        </authorList>
    </citation>
    <scope>NUCLEOTIDE SEQUENCE [LARGE SCALE GENOMIC DNA]</scope>
    <source>
        <strain evidence="2 3">DSM 13279</strain>
    </source>
</reference>
<name>B6GBQ1_9ACTN</name>
<evidence type="ECO:0000256" key="1">
    <source>
        <dbReference type="SAM" id="MobiDB-lite"/>
    </source>
</evidence>
<gene>
    <name evidence="2" type="ORF">COLSTE_01515</name>
</gene>
<accession>B6GBQ1</accession>
<evidence type="ECO:0000313" key="2">
    <source>
        <dbReference type="EMBL" id="EEA90265.1"/>
    </source>
</evidence>
<feature type="non-terminal residue" evidence="2">
    <location>
        <position position="1"/>
    </location>
</feature>
<proteinExistence type="predicted"/>
<evidence type="ECO:0000313" key="3">
    <source>
        <dbReference type="Proteomes" id="UP000003560"/>
    </source>
</evidence>
<protein>
    <submittedName>
        <fullName evidence="2">Uncharacterized protein</fullName>
    </submittedName>
</protein>
<dbReference type="HOGENOM" id="CLU_3036781_0_0_11"/>
<feature type="region of interest" description="Disordered" evidence="1">
    <location>
        <begin position="1"/>
        <end position="26"/>
    </location>
</feature>
<dbReference type="Proteomes" id="UP000003560">
    <property type="component" value="Unassembled WGS sequence"/>
</dbReference>
<dbReference type="EMBL" id="ABXJ01000082">
    <property type="protein sequence ID" value="EEA90265.1"/>
    <property type="molecule type" value="Genomic_DNA"/>
</dbReference>
<sequence length="54" mass="6156">LGAEDRTARPDGARRVGVEPAGKREDVRKKRYRVEQAHGGIRVKMPKTTRKKDQ</sequence>
<keyword evidence="3" id="KW-1185">Reference proteome</keyword>
<comment type="caution">
    <text evidence="2">The sequence shown here is derived from an EMBL/GenBank/DDBJ whole genome shotgun (WGS) entry which is preliminary data.</text>
</comment>